<accession>Q7UEK3</accession>
<dbReference type="EMBL" id="BX294153">
    <property type="protein sequence ID" value="CAD79032.1"/>
    <property type="molecule type" value="Genomic_DNA"/>
</dbReference>
<name>Q7UEK3_RHOBA</name>
<dbReference type="Proteomes" id="UP000001025">
    <property type="component" value="Chromosome"/>
</dbReference>
<proteinExistence type="predicted"/>
<gene>
    <name evidence="1" type="ordered locus">RB11287</name>
</gene>
<dbReference type="KEGG" id="rba:RB11287"/>
<reference evidence="1 2" key="1">
    <citation type="journal article" date="2003" name="Proc. Natl. Acad. Sci. U.S.A.">
        <title>Complete genome sequence of the marine planctomycete Pirellula sp. strain 1.</title>
        <authorList>
            <person name="Gloeckner F.O."/>
            <person name="Kube M."/>
            <person name="Bauer M."/>
            <person name="Teeling H."/>
            <person name="Lombardot T."/>
            <person name="Ludwig W."/>
            <person name="Gade D."/>
            <person name="Beck A."/>
            <person name="Borzym K."/>
            <person name="Heitmann K."/>
            <person name="Rabus R."/>
            <person name="Schlesner H."/>
            <person name="Amann R."/>
            <person name="Reinhardt R."/>
        </authorList>
    </citation>
    <scope>NUCLEOTIDE SEQUENCE [LARGE SCALE GENOMIC DNA]</scope>
    <source>
        <strain evidence="2">DSM 10527 / NCIMB 13988 / SH1</strain>
    </source>
</reference>
<sequence>MRFVSRNYLNPLPIHSPFWRSPKLLLTFGLNTHVAHEFADSHFCVPSILFLTWQAATPLGEVACGWEASRGRVVD</sequence>
<dbReference type="AlphaFoldDB" id="Q7UEK3"/>
<evidence type="ECO:0000313" key="2">
    <source>
        <dbReference type="Proteomes" id="UP000001025"/>
    </source>
</evidence>
<keyword evidence="2" id="KW-1185">Reference proteome</keyword>
<dbReference type="STRING" id="243090.RB11287"/>
<dbReference type="HOGENOM" id="CLU_2668627_0_0_0"/>
<dbReference type="InParanoid" id="Q7UEK3"/>
<evidence type="ECO:0000313" key="1">
    <source>
        <dbReference type="EMBL" id="CAD79032.1"/>
    </source>
</evidence>
<organism evidence="1 2">
    <name type="scientific">Rhodopirellula baltica (strain DSM 10527 / NCIMB 13988 / SH1)</name>
    <dbReference type="NCBI Taxonomy" id="243090"/>
    <lineage>
        <taxon>Bacteria</taxon>
        <taxon>Pseudomonadati</taxon>
        <taxon>Planctomycetota</taxon>
        <taxon>Planctomycetia</taxon>
        <taxon>Pirellulales</taxon>
        <taxon>Pirellulaceae</taxon>
        <taxon>Rhodopirellula</taxon>
    </lineage>
</organism>
<protein>
    <submittedName>
        <fullName evidence="1">Uncharacterized protein</fullName>
    </submittedName>
</protein>
<dbReference type="EnsemblBacteria" id="CAD79032">
    <property type="protein sequence ID" value="CAD79032"/>
    <property type="gene ID" value="RB11287"/>
</dbReference>